<dbReference type="EMBL" id="JAXQNO010000012">
    <property type="protein sequence ID" value="KAK4786835.1"/>
    <property type="molecule type" value="Genomic_DNA"/>
</dbReference>
<dbReference type="InterPro" id="IPR040225">
    <property type="entry name" value="GIL1-like"/>
</dbReference>
<evidence type="ECO:0000313" key="5">
    <source>
        <dbReference type="Proteomes" id="UP001346149"/>
    </source>
</evidence>
<sequence>MADDAAPAFKSKGSRFSRTIHRVMNFRSSSKEKSGGGKIGICILPSSHDKSLREETFRDKMDGDLKANLRTVLEAVVARLFASASAIKAAYAELQIAQYPYDIDAIQTSDQAVVDELLAISELKRKFLRRELLDISPQVTFMLAEIQEQQSLLKTYEITFKKLEANSEAKDSEISTLRDRLSQSISENKAIEKRLNTSGSQSLFDNFRIGALGPHHFVQVLHFALRSVRSFARTMVKEMEAAKWDLHEALKFIEPDMDFSSRPGHRVFGFEAYVCKSIFEGFDFPNFMLPITEYSSKKQGQGQAQAQQHFFDQFKRLKSLNPKQFILQSPQSSFAKFTRAKYLVLVHAKMECSFFGNLSLRKVVTGGGCPQELAFFTAFAEMCKRIWVLHCLAFSMDEEVSIFQAKRGSRFSEVFMESVTEDVLSSEDAGNGDTRVGFTVVPGFKVGRNVVQCQVYLSPVGS</sequence>
<feature type="domain" description="DUF641" evidence="2">
    <location>
        <begin position="71"/>
        <end position="194"/>
    </location>
</feature>
<proteinExistence type="predicted"/>
<gene>
    <name evidence="4" type="ORF">SAY86_010668</name>
</gene>
<accession>A0AAN7LSM9</accession>
<dbReference type="GO" id="GO:0009959">
    <property type="term" value="P:negative gravitropism"/>
    <property type="evidence" value="ECO:0007669"/>
    <property type="project" value="InterPro"/>
</dbReference>
<keyword evidence="1" id="KW-0175">Coiled coil</keyword>
<dbReference type="Proteomes" id="UP001346149">
    <property type="component" value="Unassembled WGS sequence"/>
</dbReference>
<dbReference type="Pfam" id="PF24994">
    <property type="entry name" value="GIL1_IRKI_C"/>
    <property type="match status" value="1"/>
</dbReference>
<dbReference type="AlphaFoldDB" id="A0AAN7LSM9"/>
<reference evidence="4 5" key="1">
    <citation type="journal article" date="2023" name="Hortic Res">
        <title>Pangenome of water caltrop reveals structural variations and asymmetric subgenome divergence after allopolyploidization.</title>
        <authorList>
            <person name="Zhang X."/>
            <person name="Chen Y."/>
            <person name="Wang L."/>
            <person name="Yuan Y."/>
            <person name="Fang M."/>
            <person name="Shi L."/>
            <person name="Lu R."/>
            <person name="Comes H.P."/>
            <person name="Ma Y."/>
            <person name="Chen Y."/>
            <person name="Huang G."/>
            <person name="Zhou Y."/>
            <person name="Zheng Z."/>
            <person name="Qiu Y."/>
        </authorList>
    </citation>
    <scope>NUCLEOTIDE SEQUENCE [LARGE SCALE GENOMIC DNA]</scope>
    <source>
        <strain evidence="4">F231</strain>
    </source>
</reference>
<name>A0AAN7LSM9_TRANT</name>
<feature type="coiled-coil region" evidence="1">
    <location>
        <begin position="146"/>
        <end position="180"/>
    </location>
</feature>
<dbReference type="InterPro" id="IPR006943">
    <property type="entry name" value="DUF641_pln"/>
</dbReference>
<keyword evidence="5" id="KW-1185">Reference proteome</keyword>
<dbReference type="InterPro" id="IPR056813">
    <property type="entry name" value="GIL1_IRKI_C"/>
</dbReference>
<evidence type="ECO:0000313" key="4">
    <source>
        <dbReference type="EMBL" id="KAK4786835.1"/>
    </source>
</evidence>
<evidence type="ECO:0008006" key="6">
    <source>
        <dbReference type="Google" id="ProtNLM"/>
    </source>
</evidence>
<feature type="domain" description="GIL1/IRKI C-terminal" evidence="3">
    <location>
        <begin position="402"/>
        <end position="456"/>
    </location>
</feature>
<dbReference type="PANTHER" id="PTHR31161">
    <property type="entry name" value="PROTEIN GRAVITROPIC IN THE LIGHT 1"/>
    <property type="match status" value="1"/>
</dbReference>
<dbReference type="Pfam" id="PF04859">
    <property type="entry name" value="DUF641"/>
    <property type="match status" value="1"/>
</dbReference>
<protein>
    <recommendedName>
        <fullName evidence="6">DUF641 domain-containing protein</fullName>
    </recommendedName>
</protein>
<evidence type="ECO:0000256" key="1">
    <source>
        <dbReference type="SAM" id="Coils"/>
    </source>
</evidence>
<evidence type="ECO:0000259" key="2">
    <source>
        <dbReference type="Pfam" id="PF04859"/>
    </source>
</evidence>
<dbReference type="GO" id="GO:0009639">
    <property type="term" value="P:response to red or far red light"/>
    <property type="evidence" value="ECO:0007669"/>
    <property type="project" value="InterPro"/>
</dbReference>
<organism evidence="4 5">
    <name type="scientific">Trapa natans</name>
    <name type="common">Water chestnut</name>
    <dbReference type="NCBI Taxonomy" id="22666"/>
    <lineage>
        <taxon>Eukaryota</taxon>
        <taxon>Viridiplantae</taxon>
        <taxon>Streptophyta</taxon>
        <taxon>Embryophyta</taxon>
        <taxon>Tracheophyta</taxon>
        <taxon>Spermatophyta</taxon>
        <taxon>Magnoliopsida</taxon>
        <taxon>eudicotyledons</taxon>
        <taxon>Gunneridae</taxon>
        <taxon>Pentapetalae</taxon>
        <taxon>rosids</taxon>
        <taxon>malvids</taxon>
        <taxon>Myrtales</taxon>
        <taxon>Lythraceae</taxon>
        <taxon>Trapa</taxon>
    </lineage>
</organism>
<comment type="caution">
    <text evidence="4">The sequence shown here is derived from an EMBL/GenBank/DDBJ whole genome shotgun (WGS) entry which is preliminary data.</text>
</comment>
<evidence type="ECO:0000259" key="3">
    <source>
        <dbReference type="Pfam" id="PF24994"/>
    </source>
</evidence>